<evidence type="ECO:0000256" key="2">
    <source>
        <dbReference type="SAM" id="Phobius"/>
    </source>
</evidence>
<evidence type="ECO:0000313" key="5">
    <source>
        <dbReference type="EMBL" id="PWT27244.1"/>
    </source>
</evidence>
<protein>
    <recommendedName>
        <fullName evidence="3">EamA domain-containing protein</fullName>
    </recommendedName>
</protein>
<feature type="transmembrane region" description="Helical" evidence="2">
    <location>
        <begin position="262"/>
        <end position="282"/>
    </location>
</feature>
<feature type="transmembrane region" description="Helical" evidence="2">
    <location>
        <begin position="38"/>
        <end position="57"/>
    </location>
</feature>
<dbReference type="Proteomes" id="UP000245488">
    <property type="component" value="Chromosome"/>
</dbReference>
<dbReference type="SUPFAM" id="SSF103481">
    <property type="entry name" value="Multidrug resistance efflux transporter EmrE"/>
    <property type="match status" value="2"/>
</dbReference>
<feature type="domain" description="EamA" evidence="3">
    <location>
        <begin position="211"/>
        <end position="304"/>
    </location>
</feature>
<feature type="transmembrane region" description="Helical" evidence="2">
    <location>
        <begin position="6"/>
        <end position="26"/>
    </location>
</feature>
<feature type="transmembrane region" description="Helical" evidence="2">
    <location>
        <begin position="69"/>
        <end position="88"/>
    </location>
</feature>
<evidence type="ECO:0000313" key="4">
    <source>
        <dbReference type="EMBL" id="PWT25723.1"/>
    </source>
</evidence>
<comment type="similarity">
    <text evidence="1">Belongs to the EamA transporter family.</text>
</comment>
<dbReference type="PANTHER" id="PTHR22911">
    <property type="entry name" value="ACYL-MALONYL CONDENSING ENZYME-RELATED"/>
    <property type="match status" value="1"/>
</dbReference>
<accession>A0A317FZE4</accession>
<comment type="caution">
    <text evidence="4">The sequence shown here is derived from an EMBL/GenBank/DDBJ whole genome shotgun (WGS) entry which is preliminary data.</text>
</comment>
<feature type="transmembrane region" description="Helical" evidence="2">
    <location>
        <begin position="239"/>
        <end position="256"/>
    </location>
</feature>
<evidence type="ECO:0000256" key="1">
    <source>
        <dbReference type="ARBA" id="ARBA00007362"/>
    </source>
</evidence>
<dbReference type="Gene3D" id="1.10.3730.20">
    <property type="match status" value="2"/>
</dbReference>
<name>A0A317FZE4_BUTFI</name>
<dbReference type="PANTHER" id="PTHR22911:SF137">
    <property type="entry name" value="SOLUTE CARRIER FAMILY 35 MEMBER G2-RELATED"/>
    <property type="match status" value="1"/>
</dbReference>
<dbReference type="AlphaFoldDB" id="A0A317FZE4"/>
<sequence length="310" mass="34345">MIRRKNMWFIFTLATTFIWGLAELFYKKGALPNEKYAHLKICISVGAVMGLHALFTLLTKDIGYDPVNLLRYLPVSLFYVISMAFSFFGMRFIEESISDPIENTSGAIAALLCVIFLHEKLSIPSVIAILIIAVGIVGVGFLENTGSTNRSAKIGRKMAIIAFAMPFLYALLDAFGSFFDIYYLDDVATTPLIGVTEDTIEEVANTSYELTFFFVAIILYIFIRAKGVKYELPKQRDKILAAICETAGQFTYVFAMSGNGAIAAPIISAVCVVSLLLSRIFLKEKLTAKQYFFIFLVIVGILTLAVIEGD</sequence>
<keyword evidence="2" id="KW-0472">Membrane</keyword>
<proteinExistence type="inferred from homology"/>
<dbReference type="Pfam" id="PF00892">
    <property type="entry name" value="EamA"/>
    <property type="match status" value="2"/>
</dbReference>
<keyword evidence="2" id="KW-1133">Transmembrane helix</keyword>
<dbReference type="InterPro" id="IPR037185">
    <property type="entry name" value="EmrE-like"/>
</dbReference>
<organism evidence="4 6">
    <name type="scientific">Butyrivibrio fibrisolvens</name>
    <dbReference type="NCBI Taxonomy" id="831"/>
    <lineage>
        <taxon>Bacteria</taxon>
        <taxon>Bacillati</taxon>
        <taxon>Bacillota</taxon>
        <taxon>Clostridia</taxon>
        <taxon>Lachnospirales</taxon>
        <taxon>Lachnospiraceae</taxon>
        <taxon>Butyrivibrio</taxon>
    </lineage>
</organism>
<dbReference type="EMBL" id="NXNG01000005">
    <property type="protein sequence ID" value="PWT25723.1"/>
    <property type="molecule type" value="Genomic_DNA"/>
</dbReference>
<gene>
    <name evidence="4" type="ORF">CPT75_01830</name>
    <name evidence="5" type="ORF">CPT75_09075</name>
</gene>
<reference evidence="4 6" key="1">
    <citation type="submission" date="2017-09" db="EMBL/GenBank/DDBJ databases">
        <title>High-quality draft genome sequence of Butyrivibrio fibrisolvens INBov1, isolated from cow rumen.</title>
        <authorList>
            <person name="Rodriguez Hernaez J."/>
            <person name="Rivarola M."/>
            <person name="Paniego N."/>
            <person name="Cravero S."/>
            <person name="Ceron Cucchi M."/>
            <person name="Martinez M.C."/>
        </authorList>
    </citation>
    <scope>NUCLEOTIDE SEQUENCE [LARGE SCALE GENOMIC DNA]</scope>
    <source>
        <strain evidence="4 6">INBov1</strain>
    </source>
</reference>
<feature type="domain" description="EamA" evidence="3">
    <location>
        <begin position="7"/>
        <end position="139"/>
    </location>
</feature>
<feature type="transmembrane region" description="Helical" evidence="2">
    <location>
        <begin position="291"/>
        <end position="307"/>
    </location>
</feature>
<feature type="transmembrane region" description="Helical" evidence="2">
    <location>
        <begin position="210"/>
        <end position="227"/>
    </location>
</feature>
<dbReference type="GO" id="GO:0016020">
    <property type="term" value="C:membrane"/>
    <property type="evidence" value="ECO:0007669"/>
    <property type="project" value="InterPro"/>
</dbReference>
<keyword evidence="6" id="KW-1185">Reference proteome</keyword>
<feature type="transmembrane region" description="Helical" evidence="2">
    <location>
        <begin position="123"/>
        <end position="142"/>
    </location>
</feature>
<evidence type="ECO:0000313" key="6">
    <source>
        <dbReference type="Proteomes" id="UP000245488"/>
    </source>
</evidence>
<evidence type="ECO:0000259" key="3">
    <source>
        <dbReference type="Pfam" id="PF00892"/>
    </source>
</evidence>
<dbReference type="EMBL" id="NXNG01000001">
    <property type="protein sequence ID" value="PWT27244.1"/>
    <property type="molecule type" value="Genomic_DNA"/>
</dbReference>
<keyword evidence="2" id="KW-0812">Transmembrane</keyword>
<dbReference type="InterPro" id="IPR000620">
    <property type="entry name" value="EamA_dom"/>
</dbReference>